<sequence length="1074" mass="119115">MAVQWHWFVLCPLLRIVLADDQINQVYTEQNQPGAKYFNGKALVIPIADDATVNLLQRWHDQAFSGLFAAFASQRIEQLETEDKDEIQECSKKAVNPTEQAQCVVKMLDKSKAKENKKKRAGKVKASKRKNALKLAAKKTSRRDQAASKHPTPSREMRRKPVGSLYKLKIHHFRTTTTTSAPNNSSSTTQTLYDATAIAETKEIVTEASPKISSQGLSTSFPTAKMKITIARSHSVKTHPTRKSTKRLIKAAAIVDQEDLDADTTNNTTKATFKTKTTLRPTKKPTKAKSTLSSKSSKKPVKKTSKQAKKKVPKIRKTDMAGQSKAPLVKKTITIMPLTTTEDTLVAGDTAAKATMRPKILAAKVFSILPRASIDGETVEVTFGHNSDGITLRKKTITLTTSKPTTKSTASTKKTTKTATKTLTTSSHPRSTLVARKTPKMIIRKVANVFKKATSVSATTLSTPPAASEVSKNNSFVQTSTMSITRSIPTRRPVKIKAVKAVFKLAKHNDLWRAKERKPVVRKVLKTIGAFQLARAKREIVQRSEYNLISGDENRSPLGLVAKHLINIVRAIKNKNDTTPWTTTIIQLREKAKQLRWEREFEKRIKDKLNLEISTRRPRLSKQRRKPLIPGKPAQAGRFTEDAVEDLLYEKIKTVEDSDNESTSSPIDDTLKFLREGIKLTLMLTGGNVTNFDQKTLKVASPRFMPVVAEDPDPDTINLLSPSLFGLHNDGQGLEDITSINRLLKILPNQDQEDWLNLIVEAAGVSDEVKRLEISDQNKHKNATQQTGLNGRPLYFTRQNVSEMYGIRETQKIDTHEQLIKSLNSDQLKDINSTGYSFMTKDQLHFFYGPTSPYNSSETLNRLTSIRENISNQHIEHDLRMVAEMKNFNLRKKDIVLSPIIQSPLIFASKAMSQPIILSPVVLSPAILSPAVLGPVILSPWVFIPVILSPRVLSPLIVNPLIFSPIILSPLVLHPLILSPGVFNPFILSPLVLSPFILSPQVFSPLILSPFCLNPLILTPTVGGPLILSPFVLSPLIASPQALFAVVLSPYALSPLVESKLIVSAVVLSPSWLS</sequence>
<feature type="region of interest" description="Disordered" evidence="1">
    <location>
        <begin position="110"/>
        <end position="161"/>
    </location>
</feature>
<name>A0A4U5MVX9_STECR</name>
<evidence type="ECO:0000313" key="4">
    <source>
        <dbReference type="EMBL" id="TKR73762.1"/>
    </source>
</evidence>
<feature type="transmembrane region" description="Helical" evidence="2">
    <location>
        <begin position="997"/>
        <end position="1019"/>
    </location>
</feature>
<dbReference type="AlphaFoldDB" id="A0A4U5MVX9"/>
<feature type="transmembrane region" description="Helical" evidence="2">
    <location>
        <begin position="956"/>
        <end position="977"/>
    </location>
</feature>
<dbReference type="Pfam" id="PF04870">
    <property type="entry name" value="Moulting_cycle"/>
    <property type="match status" value="1"/>
</dbReference>
<evidence type="ECO:0000256" key="1">
    <source>
        <dbReference type="SAM" id="MobiDB-lite"/>
    </source>
</evidence>
<gene>
    <name evidence="4" type="ORF">L596_021037</name>
</gene>
<reference evidence="4 5" key="1">
    <citation type="journal article" date="2015" name="Genome Biol.">
        <title>Comparative genomics of Steinernema reveals deeply conserved gene regulatory networks.</title>
        <authorList>
            <person name="Dillman A.R."/>
            <person name="Macchietto M."/>
            <person name="Porter C.F."/>
            <person name="Rogers A."/>
            <person name="Williams B."/>
            <person name="Antoshechkin I."/>
            <person name="Lee M.M."/>
            <person name="Goodwin Z."/>
            <person name="Lu X."/>
            <person name="Lewis E.E."/>
            <person name="Goodrich-Blair H."/>
            <person name="Stock S.P."/>
            <person name="Adams B.J."/>
            <person name="Sternberg P.W."/>
            <person name="Mortazavi A."/>
        </authorList>
    </citation>
    <scope>NUCLEOTIDE SEQUENCE [LARGE SCALE GENOMIC DNA]</scope>
    <source>
        <strain evidence="4 5">ALL</strain>
    </source>
</reference>
<keyword evidence="2" id="KW-0812">Transmembrane</keyword>
<dbReference type="PANTHER" id="PTHR21523:SF37">
    <property type="entry name" value="MLT-TEN (MLT-10) RELATED"/>
    <property type="match status" value="1"/>
</dbReference>
<dbReference type="EMBL" id="AZBU02000006">
    <property type="protein sequence ID" value="TKR73762.1"/>
    <property type="molecule type" value="Genomic_DNA"/>
</dbReference>
<feature type="region of interest" description="Disordered" evidence="1">
    <location>
        <begin position="402"/>
        <end position="431"/>
    </location>
</feature>
<feature type="transmembrane region" description="Helical" evidence="2">
    <location>
        <begin position="922"/>
        <end position="944"/>
    </location>
</feature>
<feature type="chain" id="PRO_5020840349" evidence="3">
    <location>
        <begin position="20"/>
        <end position="1074"/>
    </location>
</feature>
<dbReference type="OrthoDB" id="5917548at2759"/>
<dbReference type="InterPro" id="IPR006954">
    <property type="entry name" value="Mlt-10-like"/>
</dbReference>
<comment type="caution">
    <text evidence="4">The sequence shown here is derived from an EMBL/GenBank/DDBJ whole genome shotgun (WGS) entry which is preliminary data.</text>
</comment>
<keyword evidence="2" id="KW-1133">Transmembrane helix</keyword>
<feature type="signal peptide" evidence="3">
    <location>
        <begin position="1"/>
        <end position="19"/>
    </location>
</feature>
<accession>A0A4U5MVX9</accession>
<proteinExistence type="predicted"/>
<feature type="compositionally biased region" description="Low complexity" evidence="1">
    <location>
        <begin position="402"/>
        <end position="427"/>
    </location>
</feature>
<evidence type="ECO:0000313" key="5">
    <source>
        <dbReference type="Proteomes" id="UP000298663"/>
    </source>
</evidence>
<keyword evidence="2" id="KW-0472">Membrane</keyword>
<organism evidence="4 5">
    <name type="scientific">Steinernema carpocapsae</name>
    <name type="common">Entomopathogenic nematode</name>
    <dbReference type="NCBI Taxonomy" id="34508"/>
    <lineage>
        <taxon>Eukaryota</taxon>
        <taxon>Metazoa</taxon>
        <taxon>Ecdysozoa</taxon>
        <taxon>Nematoda</taxon>
        <taxon>Chromadorea</taxon>
        <taxon>Rhabditida</taxon>
        <taxon>Tylenchina</taxon>
        <taxon>Panagrolaimomorpha</taxon>
        <taxon>Strongyloidoidea</taxon>
        <taxon>Steinernematidae</taxon>
        <taxon>Steinernema</taxon>
    </lineage>
</organism>
<protein>
    <submittedName>
        <fullName evidence="4">Uncharacterized protein</fullName>
    </submittedName>
</protein>
<feature type="region of interest" description="Disordered" evidence="1">
    <location>
        <begin position="272"/>
        <end position="324"/>
    </location>
</feature>
<dbReference type="PANTHER" id="PTHR21523">
    <property type="match status" value="1"/>
</dbReference>
<keyword evidence="3" id="KW-0732">Signal</keyword>
<keyword evidence="5" id="KW-1185">Reference proteome</keyword>
<feature type="compositionally biased region" description="Basic residues" evidence="1">
    <location>
        <begin position="115"/>
        <end position="141"/>
    </location>
</feature>
<evidence type="ECO:0000256" key="3">
    <source>
        <dbReference type="SAM" id="SignalP"/>
    </source>
</evidence>
<evidence type="ECO:0000256" key="2">
    <source>
        <dbReference type="SAM" id="Phobius"/>
    </source>
</evidence>
<feature type="compositionally biased region" description="Basic residues" evidence="1">
    <location>
        <begin position="296"/>
        <end position="315"/>
    </location>
</feature>
<dbReference type="Proteomes" id="UP000298663">
    <property type="component" value="Unassembled WGS sequence"/>
</dbReference>
<reference evidence="4 5" key="2">
    <citation type="journal article" date="2019" name="G3 (Bethesda)">
        <title>Hybrid Assembly of the Genome of the Entomopathogenic Nematode Steinernema carpocapsae Identifies the X-Chromosome.</title>
        <authorList>
            <person name="Serra L."/>
            <person name="Macchietto M."/>
            <person name="Macias-Munoz A."/>
            <person name="McGill C.J."/>
            <person name="Rodriguez I.M."/>
            <person name="Rodriguez B."/>
            <person name="Murad R."/>
            <person name="Mortazavi A."/>
        </authorList>
    </citation>
    <scope>NUCLEOTIDE SEQUENCE [LARGE SCALE GENOMIC DNA]</scope>
    <source>
        <strain evidence="4 5">ALL</strain>
    </source>
</reference>